<organism evidence="1">
    <name type="scientific">Salmonella enterica subsp. enterica serovar Typhimurium var. 5-</name>
    <dbReference type="NCBI Taxonomy" id="1620419"/>
    <lineage>
        <taxon>Bacteria</taxon>
        <taxon>Pseudomonadati</taxon>
        <taxon>Pseudomonadota</taxon>
        <taxon>Gammaproteobacteria</taxon>
        <taxon>Enterobacterales</taxon>
        <taxon>Enterobacteriaceae</taxon>
        <taxon>Salmonella</taxon>
    </lineage>
</organism>
<dbReference type="AlphaFoldDB" id="A0A740PU49"/>
<dbReference type="EMBL" id="DAATVL010000056">
    <property type="protein sequence ID" value="HAF0292514.1"/>
    <property type="molecule type" value="Genomic_DNA"/>
</dbReference>
<evidence type="ECO:0000313" key="1">
    <source>
        <dbReference type="EMBL" id="HAF0292514.1"/>
    </source>
</evidence>
<reference evidence="1" key="1">
    <citation type="journal article" date="2018" name="Genome Biol.">
        <title>SKESA: strategic k-mer extension for scrupulous assemblies.</title>
        <authorList>
            <person name="Souvorov A."/>
            <person name="Agarwala R."/>
            <person name="Lipman D.J."/>
        </authorList>
    </citation>
    <scope>NUCLEOTIDE SEQUENCE</scope>
    <source>
        <strain evidence="1">N26921</strain>
    </source>
</reference>
<comment type="caution">
    <text evidence="1">The sequence shown here is derived from an EMBL/GenBank/DDBJ whole genome shotgun (WGS) entry which is preliminary data.</text>
</comment>
<protein>
    <submittedName>
        <fullName evidence="1">Uncharacterized protein</fullName>
    </submittedName>
</protein>
<accession>A0A740PU49</accession>
<proteinExistence type="predicted"/>
<name>A0A740PU49_SALTM</name>
<gene>
    <name evidence="1" type="ORF">G9C53_004904</name>
</gene>
<sequence>MKLSSNSAAAFFCSFLAKLNIYKNPITIEQLVNKLSEEVDEIIIKTSRETQLHFIGGKLELEFIKGKILAAIDLFFLDDNEEWVKHALRKQIADKLNPKELNELKQGSLTFDIAPPETAI</sequence>
<reference evidence="1" key="2">
    <citation type="submission" date="2018-07" db="EMBL/GenBank/DDBJ databases">
        <authorList>
            <consortium name="NCBI Pathogen Detection Project"/>
        </authorList>
    </citation>
    <scope>NUCLEOTIDE SEQUENCE</scope>
    <source>
        <strain evidence="1">N26921</strain>
    </source>
</reference>